<dbReference type="Proteomes" id="UP000001366">
    <property type="component" value="Chromosome"/>
</dbReference>
<dbReference type="AlphaFoldDB" id="C0QQ51"/>
<accession>C0QQ51</accession>
<dbReference type="KEGG" id="pmx:PERMA_1011"/>
<name>C0QQ51_PERMH</name>
<reference evidence="1 2" key="1">
    <citation type="journal article" date="2009" name="J. Bacteriol.">
        <title>Complete and draft genome sequences of six members of the Aquificales.</title>
        <authorList>
            <person name="Reysenbach A.L."/>
            <person name="Hamamura N."/>
            <person name="Podar M."/>
            <person name="Griffiths E."/>
            <person name="Ferreira S."/>
            <person name="Hochstein R."/>
            <person name="Heidelberg J."/>
            <person name="Johnson J."/>
            <person name="Mead D."/>
            <person name="Pohorille A."/>
            <person name="Sarmiento M."/>
            <person name="Schweighofer K."/>
            <person name="Seshadri R."/>
            <person name="Voytek M.A."/>
        </authorList>
    </citation>
    <scope>NUCLEOTIDE SEQUENCE [LARGE SCALE GENOMIC DNA]</scope>
    <source>
        <strain evidence="2">DSM 14350 / EX-H1</strain>
    </source>
</reference>
<keyword evidence="2" id="KW-1185">Reference proteome</keyword>
<evidence type="ECO:0000313" key="1">
    <source>
        <dbReference type="EMBL" id="ACO03493.1"/>
    </source>
</evidence>
<gene>
    <name evidence="1" type="ordered locus">PERMA_1011</name>
</gene>
<dbReference type="PaxDb" id="123214-PERMA_1011"/>
<proteinExistence type="predicted"/>
<dbReference type="EMBL" id="CP001230">
    <property type="protein sequence ID" value="ACO03493.1"/>
    <property type="molecule type" value="Genomic_DNA"/>
</dbReference>
<organism evidence="1 2">
    <name type="scientific">Persephonella marina (strain DSM 14350 / EX-H1)</name>
    <dbReference type="NCBI Taxonomy" id="123214"/>
    <lineage>
        <taxon>Bacteria</taxon>
        <taxon>Pseudomonadati</taxon>
        <taxon>Aquificota</taxon>
        <taxon>Aquificia</taxon>
        <taxon>Aquificales</taxon>
        <taxon>Hydrogenothermaceae</taxon>
        <taxon>Persephonella</taxon>
    </lineage>
</organism>
<dbReference type="HOGENOM" id="CLU_2772291_0_0_0"/>
<protein>
    <submittedName>
        <fullName evidence="1">Uncharacterized protein</fullName>
    </submittedName>
</protein>
<dbReference type="STRING" id="123214.PERMA_1011"/>
<dbReference type="RefSeq" id="WP_012675732.1">
    <property type="nucleotide sequence ID" value="NC_012440.1"/>
</dbReference>
<sequence length="69" mass="8224">MGKIIIEIPGNIEETIKIKNERDIEETLERLKMRIKRVKAKETLDKLIGSFEIEEDIDEEDIYSRGRYE</sequence>
<evidence type="ECO:0000313" key="2">
    <source>
        <dbReference type="Proteomes" id="UP000001366"/>
    </source>
</evidence>